<proteinExistence type="predicted"/>
<dbReference type="InterPro" id="IPR006311">
    <property type="entry name" value="TAT_signal"/>
</dbReference>
<feature type="compositionally biased region" description="Low complexity" evidence="1">
    <location>
        <begin position="426"/>
        <end position="460"/>
    </location>
</feature>
<dbReference type="EMBL" id="STGW01000007">
    <property type="protein sequence ID" value="THV12172.1"/>
    <property type="molecule type" value="Genomic_DNA"/>
</dbReference>
<reference evidence="4 5" key="1">
    <citation type="journal article" date="2009" name="Int. J. Syst. Evol. Microbiol.">
        <title>Nocardioides caeni sp. nov., isolated from wastewater.</title>
        <authorList>
            <person name="Yoon J.H."/>
            <person name="Kang S.J."/>
            <person name="Park S."/>
            <person name="Kim W."/>
            <person name="Oh T.K."/>
        </authorList>
    </citation>
    <scope>NUCLEOTIDE SEQUENCE [LARGE SCALE GENOMIC DNA]</scope>
    <source>
        <strain evidence="4 5">DSM 23134</strain>
    </source>
</reference>
<sequence length="477" mass="50281">MSHTMKHSVRGALAATGTLVALTALTAVATPAQAEESAAPTEADRAAEVAALTQPGVVQEEIWFGANVWSETLGDYISGEPTWVSYVCSGFVVSPDGWIATAGHCVSNDRQVADDIEQQLIEEWVADDPTWDAEFLASDFSVFTEDVEREVYVTLPAAVTGSDVREDLLARVIDEQTVEQGDAALLKIEADGLNGLALAEADPEIGQEITSVGYPAIVEDATTDDLTPTFQPGTISSEKTFDGEYTPVYQLSQDLEGGMSGGPVVNGDGEVIGLISAGFDGTDLSYAAPVARLTELLAANGVDPVLSESSTAFRDGVRAFYDSDRETSVAQLQAVVDDQPRNTAAADYLERAEALPVAEKPKADDKDGEDAMSNVWIIVGIVAGSTVLIAAIVVAAVAVSRRRATRQTAYGQVGSWPAQPVQPVAPVAPGFAAQPGQQYAQQPGQQPGQQYGQQYGQPPVGFAPQGQPSPTTHRWQG</sequence>
<evidence type="ECO:0000256" key="2">
    <source>
        <dbReference type="SAM" id="Phobius"/>
    </source>
</evidence>
<feature type="compositionally biased region" description="Polar residues" evidence="1">
    <location>
        <begin position="466"/>
        <end position="477"/>
    </location>
</feature>
<dbReference type="Pfam" id="PF13365">
    <property type="entry name" value="Trypsin_2"/>
    <property type="match status" value="1"/>
</dbReference>
<feature type="chain" id="PRO_5020493392" evidence="3">
    <location>
        <begin position="35"/>
        <end position="477"/>
    </location>
</feature>
<dbReference type="SUPFAM" id="SSF50494">
    <property type="entry name" value="Trypsin-like serine proteases"/>
    <property type="match status" value="1"/>
</dbReference>
<keyword evidence="2" id="KW-0472">Membrane</keyword>
<dbReference type="PANTHER" id="PTHR43019">
    <property type="entry name" value="SERINE ENDOPROTEASE DEGS"/>
    <property type="match status" value="1"/>
</dbReference>
<dbReference type="Proteomes" id="UP000307087">
    <property type="component" value="Unassembled WGS sequence"/>
</dbReference>
<keyword evidence="5" id="KW-1185">Reference proteome</keyword>
<protein>
    <submittedName>
        <fullName evidence="4">Trypsin-like peptidase domain-containing protein</fullName>
    </submittedName>
</protein>
<feature type="region of interest" description="Disordered" evidence="1">
    <location>
        <begin position="426"/>
        <end position="477"/>
    </location>
</feature>
<evidence type="ECO:0000313" key="4">
    <source>
        <dbReference type="EMBL" id="THV12172.1"/>
    </source>
</evidence>
<dbReference type="AlphaFoldDB" id="A0A4S8N8Y4"/>
<dbReference type="InterPro" id="IPR009003">
    <property type="entry name" value="Peptidase_S1_PA"/>
</dbReference>
<evidence type="ECO:0000313" key="5">
    <source>
        <dbReference type="Proteomes" id="UP000307087"/>
    </source>
</evidence>
<name>A0A4S8N8Y4_9ACTN</name>
<feature type="signal peptide" evidence="3">
    <location>
        <begin position="1"/>
        <end position="34"/>
    </location>
</feature>
<dbReference type="PANTHER" id="PTHR43019:SF23">
    <property type="entry name" value="PROTEASE DO-LIKE 5, CHLOROPLASTIC"/>
    <property type="match status" value="1"/>
</dbReference>
<keyword evidence="2" id="KW-0812">Transmembrane</keyword>
<organism evidence="4 5">
    <name type="scientific">Nocardioides caeni</name>
    <dbReference type="NCBI Taxonomy" id="574700"/>
    <lineage>
        <taxon>Bacteria</taxon>
        <taxon>Bacillati</taxon>
        <taxon>Actinomycetota</taxon>
        <taxon>Actinomycetes</taxon>
        <taxon>Propionibacteriales</taxon>
        <taxon>Nocardioidaceae</taxon>
        <taxon>Nocardioides</taxon>
    </lineage>
</organism>
<dbReference type="InterPro" id="IPR043504">
    <property type="entry name" value="Peptidase_S1_PA_chymotrypsin"/>
</dbReference>
<evidence type="ECO:0000256" key="1">
    <source>
        <dbReference type="SAM" id="MobiDB-lite"/>
    </source>
</evidence>
<dbReference type="Gene3D" id="2.40.10.10">
    <property type="entry name" value="Trypsin-like serine proteases"/>
    <property type="match status" value="2"/>
</dbReference>
<dbReference type="OrthoDB" id="3497273at2"/>
<comment type="caution">
    <text evidence="4">The sequence shown here is derived from an EMBL/GenBank/DDBJ whole genome shotgun (WGS) entry which is preliminary data.</text>
</comment>
<evidence type="ECO:0000256" key="3">
    <source>
        <dbReference type="SAM" id="SignalP"/>
    </source>
</evidence>
<dbReference type="PROSITE" id="PS51318">
    <property type="entry name" value="TAT"/>
    <property type="match status" value="1"/>
</dbReference>
<keyword evidence="3" id="KW-0732">Signal</keyword>
<keyword evidence="2" id="KW-1133">Transmembrane helix</keyword>
<feature type="transmembrane region" description="Helical" evidence="2">
    <location>
        <begin position="375"/>
        <end position="399"/>
    </location>
</feature>
<gene>
    <name evidence="4" type="ORF">E9934_12570</name>
</gene>
<accession>A0A4S8N8Y4</accession>
<dbReference type="RefSeq" id="WP_136563224.1">
    <property type="nucleotide sequence ID" value="NZ_BAABLS010000004.1"/>
</dbReference>